<accession>A0A6G1IIP8</accession>
<evidence type="ECO:0000313" key="2">
    <source>
        <dbReference type="EMBL" id="KAF2678117.1"/>
    </source>
</evidence>
<keyword evidence="3" id="KW-1185">Reference proteome</keyword>
<sequence>MVAMPCCVVPFVLSPCELLVCSTAGDPDWIVRAIRREGHQNSLSYPEGGLLHLLQPSRCFHFISYNNISKETRAAMP</sequence>
<dbReference type="AlphaFoldDB" id="A0A6G1IIP8"/>
<dbReference type="Proteomes" id="UP000799291">
    <property type="component" value="Unassembled WGS sequence"/>
</dbReference>
<proteinExistence type="predicted"/>
<feature type="signal peptide" evidence="1">
    <location>
        <begin position="1"/>
        <end position="18"/>
    </location>
</feature>
<reference evidence="2" key="1">
    <citation type="journal article" date="2020" name="Stud. Mycol.">
        <title>101 Dothideomycetes genomes: a test case for predicting lifestyles and emergence of pathogens.</title>
        <authorList>
            <person name="Haridas S."/>
            <person name="Albert R."/>
            <person name="Binder M."/>
            <person name="Bloem J."/>
            <person name="Labutti K."/>
            <person name="Salamov A."/>
            <person name="Andreopoulos B."/>
            <person name="Baker S."/>
            <person name="Barry K."/>
            <person name="Bills G."/>
            <person name="Bluhm B."/>
            <person name="Cannon C."/>
            <person name="Castanera R."/>
            <person name="Culley D."/>
            <person name="Daum C."/>
            <person name="Ezra D."/>
            <person name="Gonzalez J."/>
            <person name="Henrissat B."/>
            <person name="Kuo A."/>
            <person name="Liang C."/>
            <person name="Lipzen A."/>
            <person name="Lutzoni F."/>
            <person name="Magnuson J."/>
            <person name="Mondo S."/>
            <person name="Nolan M."/>
            <person name="Ohm R."/>
            <person name="Pangilinan J."/>
            <person name="Park H.-J."/>
            <person name="Ramirez L."/>
            <person name="Alfaro M."/>
            <person name="Sun H."/>
            <person name="Tritt A."/>
            <person name="Yoshinaga Y."/>
            <person name="Zwiers L.-H."/>
            <person name="Turgeon B."/>
            <person name="Goodwin S."/>
            <person name="Spatafora J."/>
            <person name="Crous P."/>
            <person name="Grigoriev I."/>
        </authorList>
    </citation>
    <scope>NUCLEOTIDE SEQUENCE</scope>
    <source>
        <strain evidence="2">CBS 122367</strain>
    </source>
</reference>
<dbReference type="EMBL" id="MU005614">
    <property type="protein sequence ID" value="KAF2678117.1"/>
    <property type="molecule type" value="Genomic_DNA"/>
</dbReference>
<evidence type="ECO:0008006" key="4">
    <source>
        <dbReference type="Google" id="ProtNLM"/>
    </source>
</evidence>
<protein>
    <recommendedName>
        <fullName evidence="4">Secreted protein</fullName>
    </recommendedName>
</protein>
<keyword evidence="1" id="KW-0732">Signal</keyword>
<evidence type="ECO:0000256" key="1">
    <source>
        <dbReference type="SAM" id="SignalP"/>
    </source>
</evidence>
<organism evidence="2 3">
    <name type="scientific">Lentithecium fluviatile CBS 122367</name>
    <dbReference type="NCBI Taxonomy" id="1168545"/>
    <lineage>
        <taxon>Eukaryota</taxon>
        <taxon>Fungi</taxon>
        <taxon>Dikarya</taxon>
        <taxon>Ascomycota</taxon>
        <taxon>Pezizomycotina</taxon>
        <taxon>Dothideomycetes</taxon>
        <taxon>Pleosporomycetidae</taxon>
        <taxon>Pleosporales</taxon>
        <taxon>Massarineae</taxon>
        <taxon>Lentitheciaceae</taxon>
        <taxon>Lentithecium</taxon>
    </lineage>
</organism>
<feature type="chain" id="PRO_5026337696" description="Secreted protein" evidence="1">
    <location>
        <begin position="19"/>
        <end position="77"/>
    </location>
</feature>
<gene>
    <name evidence="2" type="ORF">K458DRAFT_141266</name>
</gene>
<name>A0A6G1IIP8_9PLEO</name>
<evidence type="ECO:0000313" key="3">
    <source>
        <dbReference type="Proteomes" id="UP000799291"/>
    </source>
</evidence>